<accession>A0AAT9FHH9</accession>
<proteinExistence type="predicted"/>
<dbReference type="EMBL" id="AP026866">
    <property type="protein sequence ID" value="BDS05413.1"/>
    <property type="molecule type" value="Genomic_DNA"/>
</dbReference>
<sequence length="303" mass="34882">MKYTHNTKPLHECATMHQQKAAQLANPLSFTQEGIDHAIDESKQLHNNLVPGNCRKDHVVAFCQQAPIARYMQFACAGGPERNPWDAQLARNFVRQLRASTLNMHEIIQLAYLRTFSGHGLPRLRKWLGLTRAERTDDTEFFLSMARNEAARLLVVGNFGTLLNQGNESDHRNSELLLLMSTSEFIKKIGPALESALSWQFFIPPHFVSLMAVAWREFDDFGRREMLERYREEILDEMAEHSFLRNMALCVTDDVTRDTWGVTHLEIIERTGPLGLHVLERCRVLDVEHSLAVPPMTKWYDLK</sequence>
<evidence type="ECO:0000313" key="1">
    <source>
        <dbReference type="EMBL" id="BDS05413.1"/>
    </source>
</evidence>
<dbReference type="KEGG" id="osu:NT6N_04530"/>
<dbReference type="AlphaFoldDB" id="A0AAT9FHH9"/>
<gene>
    <name evidence="1" type="ORF">NT6N_04530</name>
</gene>
<protein>
    <submittedName>
        <fullName evidence="1">Uncharacterized protein</fullName>
    </submittedName>
</protein>
<organism evidence="1">
    <name type="scientific">Oceaniferula spumae</name>
    <dbReference type="NCBI Taxonomy" id="2979115"/>
    <lineage>
        <taxon>Bacteria</taxon>
        <taxon>Pseudomonadati</taxon>
        <taxon>Verrucomicrobiota</taxon>
        <taxon>Verrucomicrobiia</taxon>
        <taxon>Verrucomicrobiales</taxon>
        <taxon>Verrucomicrobiaceae</taxon>
        <taxon>Oceaniferula</taxon>
    </lineage>
</organism>
<reference evidence="1" key="1">
    <citation type="submission" date="2024-07" db="EMBL/GenBank/DDBJ databases">
        <title>Complete genome sequence of Verrucomicrobiaceae bacterium NT6N.</title>
        <authorList>
            <person name="Huang C."/>
            <person name="Takami H."/>
            <person name="Hamasaki K."/>
        </authorList>
    </citation>
    <scope>NUCLEOTIDE SEQUENCE</scope>
    <source>
        <strain evidence="1">NT6N</strain>
    </source>
</reference>
<name>A0AAT9FHH9_9BACT</name>